<keyword evidence="7" id="KW-0732">Signal</keyword>
<evidence type="ECO:0000256" key="2">
    <source>
        <dbReference type="ARBA" id="ARBA00022692"/>
    </source>
</evidence>
<evidence type="ECO:0000256" key="5">
    <source>
        <dbReference type="SAM" id="MobiDB-lite"/>
    </source>
</evidence>
<dbReference type="AlphaFoldDB" id="K6QDY6"/>
<dbReference type="STRING" id="867903.ThesuDRAFT_00689"/>
<feature type="domain" description="NfeD-like C-terminal" evidence="8">
    <location>
        <begin position="394"/>
        <end position="448"/>
    </location>
</feature>
<reference evidence="11" key="2">
    <citation type="submission" date="2012-10" db="EMBL/GenBank/DDBJ databases">
        <title>Improved high-quality draft of Thermaerobacter subterraneus C21, DSM 13965.</title>
        <authorList>
            <consortium name="DOE Joint Genome Institute"/>
            <person name="Eisen J."/>
            <person name="Huntemann M."/>
            <person name="Wei C.-L."/>
            <person name="Han J."/>
            <person name="Detter J.C."/>
            <person name="Han C."/>
            <person name="Tapia R."/>
            <person name="Chen A."/>
            <person name="Kyrpides N."/>
            <person name="Mavromatis K."/>
            <person name="Markowitz V."/>
            <person name="Szeto E."/>
            <person name="Ivanova N."/>
            <person name="Mikhailova N."/>
            <person name="Ovchinnikova G."/>
            <person name="Pagani I."/>
            <person name="Pati A."/>
            <person name="Goodwin L."/>
            <person name="Nordberg H.P."/>
            <person name="Cantor M.N."/>
            <person name="Hua S.X."/>
            <person name="Woyke T."/>
            <person name="Eisen J."/>
            <person name="Klenk H.-P."/>
        </authorList>
    </citation>
    <scope>NUCLEOTIDE SEQUENCE [LARGE SCALE GENOMIC DNA]</scope>
    <source>
        <strain evidence="11">DSM 13965</strain>
    </source>
</reference>
<dbReference type="HOGENOM" id="CLU_024619_2_0_9"/>
<feature type="signal peptide" evidence="7">
    <location>
        <begin position="1"/>
        <end position="25"/>
    </location>
</feature>
<dbReference type="SUPFAM" id="SSF52096">
    <property type="entry name" value="ClpP/crotonase"/>
    <property type="match status" value="1"/>
</dbReference>
<evidence type="ECO:0000313" key="11">
    <source>
        <dbReference type="EMBL" id="EKP94966.1"/>
    </source>
</evidence>
<dbReference type="GO" id="GO:0008233">
    <property type="term" value="F:peptidase activity"/>
    <property type="evidence" value="ECO:0007669"/>
    <property type="project" value="UniProtKB-KW"/>
</dbReference>
<evidence type="ECO:0000256" key="1">
    <source>
        <dbReference type="ARBA" id="ARBA00004141"/>
    </source>
</evidence>
<feature type="chain" id="PRO_5039293996" evidence="7">
    <location>
        <begin position="26"/>
        <end position="498"/>
    </location>
</feature>
<feature type="domain" description="NfeD1b N-terminal" evidence="10">
    <location>
        <begin position="50"/>
        <end position="224"/>
    </location>
</feature>
<evidence type="ECO:0000256" key="3">
    <source>
        <dbReference type="ARBA" id="ARBA00022989"/>
    </source>
</evidence>
<dbReference type="Gene3D" id="3.90.226.10">
    <property type="entry name" value="2-enoyl-CoA Hydratase, Chain A, domain 1"/>
    <property type="match status" value="1"/>
</dbReference>
<dbReference type="InterPro" id="IPR052165">
    <property type="entry name" value="Membrane_assoc_protease"/>
</dbReference>
<keyword evidence="11" id="KW-0378">Hydrolase</keyword>
<dbReference type="Pfam" id="PF24961">
    <property type="entry name" value="NfeD_membrane"/>
    <property type="match status" value="1"/>
</dbReference>
<evidence type="ECO:0000256" key="6">
    <source>
        <dbReference type="SAM" id="Phobius"/>
    </source>
</evidence>
<evidence type="ECO:0000256" key="7">
    <source>
        <dbReference type="SAM" id="SignalP"/>
    </source>
</evidence>
<dbReference type="GO" id="GO:0005886">
    <property type="term" value="C:plasma membrane"/>
    <property type="evidence" value="ECO:0007669"/>
    <property type="project" value="TreeGrafter"/>
</dbReference>
<proteinExistence type="predicted"/>
<dbReference type="RefSeq" id="WP_006902961.1">
    <property type="nucleotide sequence ID" value="NZ_JH976535.1"/>
</dbReference>
<feature type="domain" description="NfeD integral membrane" evidence="9">
    <location>
        <begin position="250"/>
        <end position="362"/>
    </location>
</feature>
<feature type="compositionally biased region" description="Gly residues" evidence="5">
    <location>
        <begin position="454"/>
        <end position="485"/>
    </location>
</feature>
<dbReference type="PANTHER" id="PTHR33507">
    <property type="entry name" value="INNER MEMBRANE PROTEIN YBBJ"/>
    <property type="match status" value="1"/>
</dbReference>
<feature type="transmembrane region" description="Helical" evidence="6">
    <location>
        <begin position="299"/>
        <end position="316"/>
    </location>
</feature>
<dbReference type="InterPro" id="IPR056738">
    <property type="entry name" value="NfeD1b_N"/>
</dbReference>
<organism evidence="11 12">
    <name type="scientific">Thermaerobacter subterraneus DSM 13965</name>
    <dbReference type="NCBI Taxonomy" id="867903"/>
    <lineage>
        <taxon>Bacteria</taxon>
        <taxon>Bacillati</taxon>
        <taxon>Bacillota</taxon>
        <taxon>Clostridia</taxon>
        <taxon>Eubacteriales</taxon>
        <taxon>Clostridiales Family XVII. Incertae Sedis</taxon>
        <taxon>Thermaerobacter</taxon>
    </lineage>
</organism>
<dbReference type="Pfam" id="PF25145">
    <property type="entry name" value="NfeD1b_N"/>
    <property type="match status" value="1"/>
</dbReference>
<keyword evidence="4 6" id="KW-0472">Membrane</keyword>
<feature type="transmembrane region" description="Helical" evidence="6">
    <location>
        <begin position="321"/>
        <end position="339"/>
    </location>
</feature>
<feature type="region of interest" description="Disordered" evidence="5">
    <location>
        <begin position="449"/>
        <end position="498"/>
    </location>
</feature>
<keyword evidence="12" id="KW-1185">Reference proteome</keyword>
<comment type="caution">
    <text evidence="11">The sequence shown here is derived from an EMBL/GenBank/DDBJ whole genome shotgun (WGS) entry which is preliminary data.</text>
</comment>
<keyword evidence="3 6" id="KW-1133">Transmembrane helix</keyword>
<dbReference type="Pfam" id="PF01957">
    <property type="entry name" value="NfeD"/>
    <property type="match status" value="1"/>
</dbReference>
<accession>K6QDY6</accession>
<dbReference type="InterPro" id="IPR056739">
    <property type="entry name" value="NfeD_membrane"/>
</dbReference>
<reference evidence="11" key="1">
    <citation type="submission" date="2010-10" db="EMBL/GenBank/DDBJ databases">
        <authorList>
            <consortium name="US DOE Joint Genome Institute (JGI-PGF)"/>
            <person name="Lucas S."/>
            <person name="Copeland A."/>
            <person name="Lapidus A."/>
            <person name="Bruce D."/>
            <person name="Goodwin L."/>
            <person name="Pitluck S."/>
            <person name="Kyrpides N."/>
            <person name="Mavromatis K."/>
            <person name="Detter J.C."/>
            <person name="Han C."/>
            <person name="Land M."/>
            <person name="Hauser L."/>
            <person name="Markowitz V."/>
            <person name="Cheng J.-F."/>
            <person name="Hugenholtz P."/>
            <person name="Woyke T."/>
            <person name="Wu D."/>
            <person name="Pukall R."/>
            <person name="Wahrenburg C."/>
            <person name="Brambilla E."/>
            <person name="Klenk H.-P."/>
            <person name="Eisen J.A."/>
        </authorList>
    </citation>
    <scope>NUCLEOTIDE SEQUENCE [LARGE SCALE GENOMIC DNA]</scope>
    <source>
        <strain evidence="11">DSM 13965</strain>
    </source>
</reference>
<dbReference type="GO" id="GO:0006508">
    <property type="term" value="P:proteolysis"/>
    <property type="evidence" value="ECO:0007669"/>
    <property type="project" value="UniProtKB-KW"/>
</dbReference>
<dbReference type="PANTHER" id="PTHR33507:SF3">
    <property type="entry name" value="INNER MEMBRANE PROTEIN YBBJ"/>
    <property type="match status" value="1"/>
</dbReference>
<dbReference type="EMBL" id="AENY02000002">
    <property type="protein sequence ID" value="EKP94966.1"/>
    <property type="molecule type" value="Genomic_DNA"/>
</dbReference>
<sequence>MVNPNRFRTVLLRVAGLLALLAALAAHGLGGGPPAAAQQAPPASGPPQRVLVIPVRGNIEPGLARFVRRGLEQARRSGAAVLLEISTFGGRVDGATEIRDAVNAAAAAGVPVAAWVPDRAISAGALIAIAAPSLYMAPDATLGAAEPRPADEKTVSYVRAEFEAAARSRGRDPQVAAAMVDKDVAVPGLVERGHILTLTGERAREIGFIEGLAASRQAALEAAGWGGLPVDELVPTAAERVARFVTDPVVAPILLSLGMAGLVAEFYVPGFGFPGIVGLLSLALFFGGHLLAGIAGWEILLLFLVGVLLLAVELLVPGFGVFGVAGLLAMGAAIVLVTGDPVRGLQSLLIGLAVTTGVLVVLARVAGRRGLWRRLALPTRLGEAEGFRATAEDAALVGMAGTALTPLRPAGTAAIAGRRVDVVTEGEYLAAGTRVEVIRVEGRRVVVRAAGPDTGPGGSGEGGSGEAAPGAAGGSGPVAGSGGSTAAGSEAGEASHGD</sequence>
<keyword evidence="11" id="KW-0645">Protease</keyword>
<dbReference type="CDD" id="cd07021">
    <property type="entry name" value="Clp_protease_NfeD_like"/>
    <property type="match status" value="1"/>
</dbReference>
<evidence type="ECO:0000313" key="12">
    <source>
        <dbReference type="Proteomes" id="UP000005710"/>
    </source>
</evidence>
<dbReference type="Proteomes" id="UP000005710">
    <property type="component" value="Unassembled WGS sequence"/>
</dbReference>
<name>K6QDY6_9FIRM</name>
<keyword evidence="2 6" id="KW-0812">Transmembrane</keyword>
<dbReference type="Gene3D" id="2.40.50.140">
    <property type="entry name" value="Nucleic acid-binding proteins"/>
    <property type="match status" value="1"/>
</dbReference>
<dbReference type="InterPro" id="IPR012340">
    <property type="entry name" value="NA-bd_OB-fold"/>
</dbReference>
<evidence type="ECO:0000256" key="4">
    <source>
        <dbReference type="ARBA" id="ARBA00023136"/>
    </source>
</evidence>
<evidence type="ECO:0000259" key="8">
    <source>
        <dbReference type="Pfam" id="PF01957"/>
    </source>
</evidence>
<gene>
    <name evidence="11" type="ORF">ThesuDRAFT_00689</name>
</gene>
<dbReference type="eggNOG" id="COG1030">
    <property type="taxonomic scope" value="Bacteria"/>
</dbReference>
<dbReference type="InterPro" id="IPR029045">
    <property type="entry name" value="ClpP/crotonase-like_dom_sf"/>
</dbReference>
<comment type="subcellular location">
    <subcellularLocation>
        <location evidence="1">Membrane</location>
        <topology evidence="1">Multi-pass membrane protein</topology>
    </subcellularLocation>
</comment>
<evidence type="ECO:0000259" key="9">
    <source>
        <dbReference type="Pfam" id="PF24961"/>
    </source>
</evidence>
<protein>
    <submittedName>
        <fullName evidence="11">Membrane-bound serine protease (ClpP class)</fullName>
    </submittedName>
</protein>
<dbReference type="InterPro" id="IPR002810">
    <property type="entry name" value="NfeD-like_C"/>
</dbReference>
<evidence type="ECO:0000259" key="10">
    <source>
        <dbReference type="Pfam" id="PF25145"/>
    </source>
</evidence>
<feature type="transmembrane region" description="Helical" evidence="6">
    <location>
        <begin position="345"/>
        <end position="366"/>
    </location>
</feature>